<accession>A0ABY6HU45</accession>
<feature type="region of interest" description="Disordered" evidence="1">
    <location>
        <begin position="2174"/>
        <end position="2197"/>
    </location>
</feature>
<keyword evidence="2" id="KW-0812">Transmembrane</keyword>
<evidence type="ECO:0000256" key="1">
    <source>
        <dbReference type="SAM" id="MobiDB-lite"/>
    </source>
</evidence>
<dbReference type="InterPro" id="IPR012334">
    <property type="entry name" value="Pectin_lyas_fold"/>
</dbReference>
<keyword evidence="2" id="KW-1133">Transmembrane helix</keyword>
<feature type="domain" description="Right handed beta helix" evidence="3">
    <location>
        <begin position="82"/>
        <end position="281"/>
    </location>
</feature>
<name>A0ABY6HU45_9ARCH</name>
<feature type="domain" description="Right handed beta helix" evidence="3">
    <location>
        <begin position="721"/>
        <end position="864"/>
    </location>
</feature>
<dbReference type="SUPFAM" id="SSF51126">
    <property type="entry name" value="Pectin lyase-like"/>
    <property type="match status" value="2"/>
</dbReference>
<feature type="compositionally biased region" description="Low complexity" evidence="1">
    <location>
        <begin position="2174"/>
        <end position="2187"/>
    </location>
</feature>
<dbReference type="Gene3D" id="2.60.40.10">
    <property type="entry name" value="Immunoglobulins"/>
    <property type="match status" value="1"/>
</dbReference>
<reference evidence="4" key="1">
    <citation type="submission" date="2022-09" db="EMBL/GenBank/DDBJ databases">
        <title>Actin cytoskeleton and complex cell architecture in an #Asgard archaeon.</title>
        <authorList>
            <person name="Ponce Toledo R.I."/>
            <person name="Schleper C."/>
            <person name="Rodrigues Oliveira T."/>
            <person name="Wollweber F."/>
            <person name="Xu J."/>
            <person name="Rittmann S."/>
            <person name="Klingl A."/>
            <person name="Pilhofer M."/>
        </authorList>
    </citation>
    <scope>NUCLEOTIDE SEQUENCE</scope>
    <source>
        <strain evidence="4">B-35</strain>
    </source>
</reference>
<evidence type="ECO:0000313" key="4">
    <source>
        <dbReference type="EMBL" id="UYP46955.1"/>
    </source>
</evidence>
<evidence type="ECO:0000313" key="5">
    <source>
        <dbReference type="Proteomes" id="UP001208689"/>
    </source>
</evidence>
<organism evidence="4 5">
    <name type="scientific">Candidatus Lokiarchaeum ossiferum</name>
    <dbReference type="NCBI Taxonomy" id="2951803"/>
    <lineage>
        <taxon>Archaea</taxon>
        <taxon>Promethearchaeati</taxon>
        <taxon>Promethearchaeota</taxon>
        <taxon>Promethearchaeia</taxon>
        <taxon>Promethearchaeales</taxon>
        <taxon>Promethearchaeaceae</taxon>
        <taxon>Candidatus Lokiarchaeum</taxon>
    </lineage>
</organism>
<protein>
    <recommendedName>
        <fullName evidence="3">Right handed beta helix domain-containing protein</fullName>
    </recommendedName>
</protein>
<dbReference type="Pfam" id="PF13229">
    <property type="entry name" value="Beta_helix"/>
    <property type="match status" value="2"/>
</dbReference>
<proteinExistence type="predicted"/>
<dbReference type="EMBL" id="CP104013">
    <property type="protein sequence ID" value="UYP46955.1"/>
    <property type="molecule type" value="Genomic_DNA"/>
</dbReference>
<dbReference type="InterPro" id="IPR006626">
    <property type="entry name" value="PbH1"/>
</dbReference>
<feature type="compositionally biased region" description="Acidic residues" evidence="1">
    <location>
        <begin position="2188"/>
        <end position="2197"/>
    </location>
</feature>
<keyword evidence="5" id="KW-1185">Reference proteome</keyword>
<evidence type="ECO:0000259" key="3">
    <source>
        <dbReference type="Pfam" id="PF13229"/>
    </source>
</evidence>
<evidence type="ECO:0000256" key="2">
    <source>
        <dbReference type="SAM" id="Phobius"/>
    </source>
</evidence>
<dbReference type="InterPro" id="IPR011050">
    <property type="entry name" value="Pectin_lyase_fold/virulence"/>
</dbReference>
<dbReference type="Gene3D" id="2.160.20.10">
    <property type="entry name" value="Single-stranded right-handed beta-helix, Pectin lyase-like"/>
    <property type="match status" value="2"/>
</dbReference>
<feature type="transmembrane region" description="Helical" evidence="2">
    <location>
        <begin position="2203"/>
        <end position="2224"/>
    </location>
</feature>
<dbReference type="InterPro" id="IPR039448">
    <property type="entry name" value="Beta_helix"/>
</dbReference>
<keyword evidence="2" id="KW-0472">Membrane</keyword>
<dbReference type="Proteomes" id="UP001208689">
    <property type="component" value="Chromosome"/>
</dbReference>
<dbReference type="InterPro" id="IPR013783">
    <property type="entry name" value="Ig-like_fold"/>
</dbReference>
<gene>
    <name evidence="4" type="ORF">NEF87_003240</name>
</gene>
<sequence length="2230" mass="248928">MIIFVFYSLIFTQLYPFIDWNAFYGNFSVSETKLPIHIPQSGLDDPIQVFHDDWEGFSGSGGSDSPYLIENLVIDAGGSSHGIDIYDCSLYFEIRNCTIYNAKNGIWLNTLSPGIAKVYNNTIYTCRGISGQISGNGIGLYSTNGIEIYNNTIYDIEGYSEAFSGNGMLLYISHYNEVHHNTIYDIWSGAVASTAHSGNGIMLTSAQYNNISYNQISSCSSATTSDTYAGNGIDNYHGDFNLISHNTIDDIRGGLGRYSGNGITCNNYYGITEENIIEENTISNCYGGTNYYTSNGILVHGESEYLVDSTQVLNNYIINCTGGDDIADGNDAHCGCGINLDRTIHSMVSGNEIYNCKGNSGARYAGNGIMNFNSEYTTVTQNIIENCSGYGNWAGNGIASAYENYNTISFNNISNSFCKGTGAILSGNGIINYQTDNTHIDYNRVSNANAGTGTYSGNGIYLCYEFDYSFVIGNIVRDCVKLPQAGAGWSILGTKDFDINDVFYNDAGDGWIGVCYRDNVDNRNDNNNYVGNTADVIYVDYGDRWLIEDNTVNTICTYGSKDNCIVGNFKNDGNAPQFNWYSNNKAENYFLKITSPEECKNYKGCGGIRAEYKWQYFGYELDQLNMYLDGALDIIHRPDKEFYIPWKANGSHSLLFQASDTSTTSFEYESKPITYTLENMASTEVVNIVRNTQEGGIDDPLALSYWDTSLDGDGTQFSPYEIKNLNIEIPANSPIGTAGISISNTDAFFVLKDCVIVGGVGHYGITISNVQNARIVNCTIIGIPTTYVPNDISATSYPIERGIFLDEDCVNNSIEQSDIYRTLSSGIKVDGNTNWIQNNVIANAQNNGITISGNGNTLLNNEIVPFGGPDYSDYHFLKGETDHTLNGILIEGGGSENTIEDCIIAGYPVSGINISTSICEENVIVGNRIENCAVLIHDQGANTHFAKITTPLDGAYFTGNNPLNEGYYSGTEGFQDVADGDLPVDWSIVTNTPDAVALVMDEKTDLYGYTHKKVLHCDTGQGEEANISLVHDFSANQSQGTIEFWVMKQSTATATMNFTFMGTSGNLFSLFLENGEFWFSDNTTINNTHQEFHDLFWYRICVDFMDSGTYLGLGDHSYQFQIFNREGDVLLYASDPASFTTTGNFTGFDTHIATHNSSASSIYFDAFGYSWSPDYRLGNNAYEGMLISRSLQEGFKSWDWQGYSLNDAEIIDLPFFSDVVIPLPNSLGIQTLQLYANDTSDFQTISPVVHFSYYFDRKLNIIKHTENDEVVAEYTMFTGSGIIKMDPATALNLTLEYNTMKNDDLCNTNASLYYRVSHDFWKKAYSTGSLFGENTLNYLIGPDNYDLGDSVDYYFGFQQYDLSGRFVQQYYWTQTGVKYFNETAQMDAFHKKVSPVPYQLTLNYSAYFQAEKTQNFTTVEGHEVSMTGFAPIAINDFSVKFYNTTDDMTAFQALFDEHVSALTHKFKENSSIITESNSFPPITEENEWISPFILPIGGTYVEQESTILIPNMLYETNEASEDNKLMFTREALNLTYKGIKMDWFNGKRALREFETFTGESFTCIRFDYYTGIMVYFNYNDFTEGAGKRIFFGLKDNNQSYPINLKIEMREELNDTDQDFVNMTLDGILYDPPGDRSYTEMSAGTSITTGWSLETQSGTDFQKEHQHLFVGFGFESDEYKIDTEGDIYEFELTHTYTHTLSSSKDYTNSELIGPGRGDLYFGTGTYIFYYFYVNNYYFVVNQSDPVNFPYDDILVLTVGSRIEYTITPNTSFSVLGSHLEDLGMSELAYENIFEDNEISGAERNYVQELEYSPLLWTAGGVNEFGYSSARTETSSFHSYMEYSNDTFFTWSQCLTMGVGGSFGVGVEVDWSTGWNMFETSGKIATLNTWSREFLSYESVVGEEQILVHLEDDDGVPLGHHDQFKMRIFNDTRYSSIGFLIDSDASYSSSPHEPFTGDRRPPTLCDFCGLPPYLRDSVSLNVRAFDGELDGISENNIWKVNFYYDDDPTFGSDSIFIGVQGEMEKTALDDPEEFGLTWDCSLLEGDYFIFAEAYDYGTPIPNKLVSDPQLVHIDNTAPSECHLIAYEPYYDAIPLYATATDDETDIAYIEYWDGDPVTEGSILLGWSDVSSDSYRFIWSTDPNGDDNGIHQIYAKAFDLAGNSKVSSGLTLNVTDSQAVSDQSDQTDQTDLPDQDDESPIDWQNALLAGGMSTAGILIIGLIVVGGNKFLKK</sequence>
<dbReference type="SMART" id="SM00710">
    <property type="entry name" value="PbH1"/>
    <property type="match status" value="19"/>
</dbReference>